<dbReference type="AlphaFoldDB" id="A0A7C4S9J2"/>
<dbReference type="EMBL" id="DTAK01000063">
    <property type="protein sequence ID" value="HGU59944.1"/>
    <property type="molecule type" value="Genomic_DNA"/>
</dbReference>
<organism evidence="2">
    <name type="scientific">Geoglobus ahangari</name>
    <dbReference type="NCBI Taxonomy" id="113653"/>
    <lineage>
        <taxon>Archaea</taxon>
        <taxon>Methanobacteriati</taxon>
        <taxon>Methanobacteriota</taxon>
        <taxon>Archaeoglobi</taxon>
        <taxon>Archaeoglobales</taxon>
        <taxon>Archaeoglobaceae</taxon>
        <taxon>Geoglobus</taxon>
    </lineage>
</organism>
<comment type="caution">
    <text evidence="2">The sequence shown here is derived from an EMBL/GenBank/DDBJ whole genome shotgun (WGS) entry which is preliminary data.</text>
</comment>
<proteinExistence type="predicted"/>
<name>A0A7C4S9J2_9EURY</name>
<dbReference type="EMBL" id="DTPI01000028">
    <property type="protein sequence ID" value="HGE66259.1"/>
    <property type="molecule type" value="Genomic_DNA"/>
</dbReference>
<protein>
    <submittedName>
        <fullName evidence="2">Uncharacterized protein</fullName>
    </submittedName>
</protein>
<sequence>MRVDEESFRGMLEEDIRKRCEDYLDFRLYMMPLLLKENIHVVLSLFTLHWKGGVDLIQIFEKFFVI</sequence>
<reference evidence="2" key="1">
    <citation type="journal article" date="2020" name="mSystems">
        <title>Genome- and Community-Level Interaction Insights into Carbon Utilization and Element Cycling Functions of Hydrothermarchaeota in Hydrothermal Sediment.</title>
        <authorList>
            <person name="Zhou Z."/>
            <person name="Liu Y."/>
            <person name="Xu W."/>
            <person name="Pan J."/>
            <person name="Luo Z.H."/>
            <person name="Li M."/>
        </authorList>
    </citation>
    <scope>NUCLEOTIDE SEQUENCE [LARGE SCALE GENOMIC DNA]</scope>
    <source>
        <strain evidence="2">SpSt-62</strain>
        <strain evidence="1">SpSt-97</strain>
    </source>
</reference>
<evidence type="ECO:0000313" key="1">
    <source>
        <dbReference type="EMBL" id="HGE66259.1"/>
    </source>
</evidence>
<gene>
    <name evidence="2" type="ORF">ENT89_07420</name>
    <name evidence="1" type="ORF">ENX77_03925</name>
</gene>
<evidence type="ECO:0000313" key="2">
    <source>
        <dbReference type="EMBL" id="HGU59944.1"/>
    </source>
</evidence>
<accession>A0A7C4S9J2</accession>